<keyword evidence="2" id="KW-0238">DNA-binding</keyword>
<evidence type="ECO:0000256" key="1">
    <source>
        <dbReference type="ARBA" id="ARBA00023015"/>
    </source>
</evidence>
<evidence type="ECO:0000256" key="2">
    <source>
        <dbReference type="ARBA" id="ARBA00023125"/>
    </source>
</evidence>
<dbReference type="PRINTS" id="PR00032">
    <property type="entry name" value="HTHARAC"/>
</dbReference>
<keyword evidence="1" id="KW-0805">Transcription regulation</keyword>
<organism evidence="5 6">
    <name type="scientific">Parapedobacter koreensis</name>
    <dbReference type="NCBI Taxonomy" id="332977"/>
    <lineage>
        <taxon>Bacteria</taxon>
        <taxon>Pseudomonadati</taxon>
        <taxon>Bacteroidota</taxon>
        <taxon>Sphingobacteriia</taxon>
        <taxon>Sphingobacteriales</taxon>
        <taxon>Sphingobacteriaceae</taxon>
        <taxon>Parapedobacter</taxon>
    </lineage>
</organism>
<dbReference type="InterPro" id="IPR020449">
    <property type="entry name" value="Tscrpt_reg_AraC-type_HTH"/>
</dbReference>
<evidence type="ECO:0000313" key="5">
    <source>
        <dbReference type="EMBL" id="SEL01290.1"/>
    </source>
</evidence>
<keyword evidence="3" id="KW-0804">Transcription</keyword>
<reference evidence="6" key="1">
    <citation type="submission" date="2016-10" db="EMBL/GenBank/DDBJ databases">
        <authorList>
            <person name="Varghese N."/>
            <person name="Submissions S."/>
        </authorList>
    </citation>
    <scope>NUCLEOTIDE SEQUENCE [LARGE SCALE GENOMIC DNA]</scope>
    <source>
        <strain evidence="6">Jip14</strain>
    </source>
</reference>
<dbReference type="PANTHER" id="PTHR43280:SF32">
    <property type="entry name" value="TRANSCRIPTIONAL REGULATORY PROTEIN"/>
    <property type="match status" value="1"/>
</dbReference>
<dbReference type="EMBL" id="FNZR01000003">
    <property type="protein sequence ID" value="SEL01290.1"/>
    <property type="molecule type" value="Genomic_DNA"/>
</dbReference>
<name>A0A1H7LQW6_9SPHI</name>
<dbReference type="InterPro" id="IPR018060">
    <property type="entry name" value="HTH_AraC"/>
</dbReference>
<sequence>METITEINSINQLHQLLGYEKPKHPLVSVVDFSRIQPSEMLLQSKCVLNLYLICLKIDNPKSFQYGRNHYDYEEGTMLFLSPRQAFALNAPEQQNDYTGWGLFFHPDFVLNYPLANKIKNFSFFSYHVSEGLHLSEDEKATVTNIVENIQKEYNNNIDQYSQDVIVTAIEQLLNYSQRFYGRQFITRKKQNSDLVSRFEKLITDYFSNNENLPSVEFFADKLNLSQGYLSDLLKKETGKTTKEHIQIQIIENAKYRLLNSNDTVSEIAYSLGFEYPQYFNRLFKQKTGMTPLEYRQLN</sequence>
<dbReference type="SUPFAM" id="SSF46689">
    <property type="entry name" value="Homeodomain-like"/>
    <property type="match status" value="1"/>
</dbReference>
<dbReference type="GO" id="GO:0043565">
    <property type="term" value="F:sequence-specific DNA binding"/>
    <property type="evidence" value="ECO:0007669"/>
    <property type="project" value="InterPro"/>
</dbReference>
<protein>
    <submittedName>
        <fullName evidence="5">Transcriptional regulator, AraC family</fullName>
    </submittedName>
</protein>
<dbReference type="SMART" id="SM00342">
    <property type="entry name" value="HTH_ARAC"/>
    <property type="match status" value="1"/>
</dbReference>
<dbReference type="InterPro" id="IPR009057">
    <property type="entry name" value="Homeodomain-like_sf"/>
</dbReference>
<dbReference type="STRING" id="332977.SAMN05421740_103239"/>
<dbReference type="GO" id="GO:0003700">
    <property type="term" value="F:DNA-binding transcription factor activity"/>
    <property type="evidence" value="ECO:0007669"/>
    <property type="project" value="InterPro"/>
</dbReference>
<dbReference type="PANTHER" id="PTHR43280">
    <property type="entry name" value="ARAC-FAMILY TRANSCRIPTIONAL REGULATOR"/>
    <property type="match status" value="1"/>
</dbReference>
<keyword evidence="6" id="KW-1185">Reference proteome</keyword>
<proteinExistence type="predicted"/>
<gene>
    <name evidence="5" type="ORF">SAMN05421740_103239</name>
</gene>
<evidence type="ECO:0000313" key="6">
    <source>
        <dbReference type="Proteomes" id="UP000198916"/>
    </source>
</evidence>
<dbReference type="OrthoDB" id="9816214at2"/>
<dbReference type="Pfam" id="PF12833">
    <property type="entry name" value="HTH_18"/>
    <property type="match status" value="1"/>
</dbReference>
<dbReference type="Proteomes" id="UP000198916">
    <property type="component" value="Unassembled WGS sequence"/>
</dbReference>
<dbReference type="RefSeq" id="WP_090604711.1">
    <property type="nucleotide sequence ID" value="NZ_FNZR01000003.1"/>
</dbReference>
<feature type="domain" description="HTH araC/xylS-type" evidence="4">
    <location>
        <begin position="196"/>
        <end position="297"/>
    </location>
</feature>
<dbReference type="PROSITE" id="PS01124">
    <property type="entry name" value="HTH_ARAC_FAMILY_2"/>
    <property type="match status" value="1"/>
</dbReference>
<accession>A0A1H7LQW6</accession>
<evidence type="ECO:0000256" key="3">
    <source>
        <dbReference type="ARBA" id="ARBA00023163"/>
    </source>
</evidence>
<dbReference type="Gene3D" id="1.10.10.60">
    <property type="entry name" value="Homeodomain-like"/>
    <property type="match status" value="2"/>
</dbReference>
<evidence type="ECO:0000259" key="4">
    <source>
        <dbReference type="PROSITE" id="PS01124"/>
    </source>
</evidence>
<dbReference type="AlphaFoldDB" id="A0A1H7LQW6"/>